<evidence type="ECO:0000259" key="16">
    <source>
        <dbReference type="SMART" id="SM00904"/>
    </source>
</evidence>
<evidence type="ECO:0000256" key="7">
    <source>
        <dbReference type="ARBA" id="ARBA00022695"/>
    </source>
</evidence>
<evidence type="ECO:0000256" key="2">
    <source>
        <dbReference type="ARBA" id="ARBA00004726"/>
    </source>
</evidence>
<keyword evidence="12" id="KW-0511">Multifunctional enzyme</keyword>
<reference evidence="17" key="1">
    <citation type="submission" date="2021-02" db="EMBL/GenBank/DDBJ databases">
        <title>Fulvivirga sp. S481 isolated from sea water.</title>
        <authorList>
            <person name="Bae S.S."/>
            <person name="Baek K."/>
        </authorList>
    </citation>
    <scope>NUCLEOTIDE SEQUENCE</scope>
    <source>
        <strain evidence="17">S481</strain>
    </source>
</reference>
<dbReference type="PIRSF" id="PIRSF004491">
    <property type="entry name" value="FAD_Synth"/>
    <property type="match status" value="1"/>
</dbReference>
<dbReference type="FunFam" id="3.40.50.620:FF:000021">
    <property type="entry name" value="Riboflavin biosynthesis protein"/>
    <property type="match status" value="1"/>
</dbReference>
<evidence type="ECO:0000256" key="12">
    <source>
        <dbReference type="ARBA" id="ARBA00023268"/>
    </source>
</evidence>
<name>A0A974WGU1_9BACT</name>
<dbReference type="GO" id="GO:0005524">
    <property type="term" value="F:ATP binding"/>
    <property type="evidence" value="ECO:0007669"/>
    <property type="project" value="UniProtKB-UniRule"/>
</dbReference>
<dbReference type="NCBIfam" id="NF004162">
    <property type="entry name" value="PRK05627.1-5"/>
    <property type="match status" value="1"/>
</dbReference>
<evidence type="ECO:0000256" key="4">
    <source>
        <dbReference type="ARBA" id="ARBA00022630"/>
    </source>
</evidence>
<dbReference type="InterPro" id="IPR023468">
    <property type="entry name" value="Riboflavin_kinase"/>
</dbReference>
<dbReference type="PANTHER" id="PTHR22749">
    <property type="entry name" value="RIBOFLAVIN KINASE/FMN ADENYLYLTRANSFERASE"/>
    <property type="match status" value="1"/>
</dbReference>
<dbReference type="GO" id="GO:0006747">
    <property type="term" value="P:FAD biosynthetic process"/>
    <property type="evidence" value="ECO:0007669"/>
    <property type="project" value="UniProtKB-UniRule"/>
</dbReference>
<keyword evidence="10 15" id="KW-0274">FAD</keyword>
<dbReference type="InterPro" id="IPR023465">
    <property type="entry name" value="Riboflavin_kinase_dom_sf"/>
</dbReference>
<evidence type="ECO:0000256" key="1">
    <source>
        <dbReference type="ARBA" id="ARBA00002121"/>
    </source>
</evidence>
<evidence type="ECO:0000256" key="11">
    <source>
        <dbReference type="ARBA" id="ARBA00022840"/>
    </source>
</evidence>
<dbReference type="Pfam" id="PF01687">
    <property type="entry name" value="Flavokinase"/>
    <property type="match status" value="1"/>
</dbReference>
<dbReference type="GO" id="GO:0009231">
    <property type="term" value="P:riboflavin biosynthetic process"/>
    <property type="evidence" value="ECO:0007669"/>
    <property type="project" value="InterPro"/>
</dbReference>
<evidence type="ECO:0000313" key="17">
    <source>
        <dbReference type="EMBL" id="QSE96857.1"/>
    </source>
</evidence>
<comment type="function">
    <text evidence="1">Catalyzes the phosphorylation of riboflavin to FMN followed by the adenylation of FMN to FAD.</text>
</comment>
<dbReference type="Pfam" id="PF06574">
    <property type="entry name" value="FAD_syn"/>
    <property type="match status" value="1"/>
</dbReference>
<evidence type="ECO:0000313" key="18">
    <source>
        <dbReference type="Proteomes" id="UP000662783"/>
    </source>
</evidence>
<dbReference type="GO" id="GO:0009398">
    <property type="term" value="P:FMN biosynthetic process"/>
    <property type="evidence" value="ECO:0007669"/>
    <property type="project" value="UniProtKB-UniRule"/>
</dbReference>
<dbReference type="InterPro" id="IPR014729">
    <property type="entry name" value="Rossmann-like_a/b/a_fold"/>
</dbReference>
<dbReference type="NCBIfam" id="TIGR00083">
    <property type="entry name" value="ribF"/>
    <property type="match status" value="1"/>
</dbReference>
<dbReference type="CDD" id="cd02064">
    <property type="entry name" value="FAD_synthetase_N"/>
    <property type="match status" value="1"/>
</dbReference>
<accession>A0A974WGU1</accession>
<comment type="catalytic activity">
    <reaction evidence="13 15">
        <text>riboflavin + ATP = FMN + ADP + H(+)</text>
        <dbReference type="Rhea" id="RHEA:14357"/>
        <dbReference type="ChEBI" id="CHEBI:15378"/>
        <dbReference type="ChEBI" id="CHEBI:30616"/>
        <dbReference type="ChEBI" id="CHEBI:57986"/>
        <dbReference type="ChEBI" id="CHEBI:58210"/>
        <dbReference type="ChEBI" id="CHEBI:456216"/>
        <dbReference type="EC" id="2.7.1.26"/>
    </reaction>
</comment>
<keyword evidence="7 15" id="KW-0548">Nucleotidyltransferase</keyword>
<dbReference type="InterPro" id="IPR002606">
    <property type="entry name" value="Riboflavin_kinase_bac"/>
</dbReference>
<dbReference type="InterPro" id="IPR015865">
    <property type="entry name" value="Riboflavin_kinase_bac/euk"/>
</dbReference>
<keyword evidence="18" id="KW-1185">Reference proteome</keyword>
<comment type="pathway">
    <text evidence="3 15">Cofactor biosynthesis; FMN biosynthesis; FMN from riboflavin (ATP route): step 1/1.</text>
</comment>
<evidence type="ECO:0000256" key="13">
    <source>
        <dbReference type="ARBA" id="ARBA00047880"/>
    </source>
</evidence>
<dbReference type="AlphaFoldDB" id="A0A974WGU1"/>
<dbReference type="EMBL" id="CP070608">
    <property type="protein sequence ID" value="QSE96857.1"/>
    <property type="molecule type" value="Genomic_DNA"/>
</dbReference>
<dbReference type="Proteomes" id="UP000662783">
    <property type="component" value="Chromosome"/>
</dbReference>
<dbReference type="EC" id="2.7.1.26" evidence="15"/>
<dbReference type="GO" id="GO:0008531">
    <property type="term" value="F:riboflavin kinase activity"/>
    <property type="evidence" value="ECO:0007669"/>
    <property type="project" value="UniProtKB-UniRule"/>
</dbReference>
<dbReference type="InterPro" id="IPR015864">
    <property type="entry name" value="FAD_synthase"/>
</dbReference>
<comment type="similarity">
    <text evidence="15">Belongs to the ribF family.</text>
</comment>
<proteinExistence type="inferred from homology"/>
<keyword evidence="8 15" id="KW-0547">Nucleotide-binding</keyword>
<feature type="domain" description="Riboflavin kinase" evidence="16">
    <location>
        <begin position="183"/>
        <end position="308"/>
    </location>
</feature>
<evidence type="ECO:0000256" key="3">
    <source>
        <dbReference type="ARBA" id="ARBA00005201"/>
    </source>
</evidence>
<evidence type="ECO:0000256" key="5">
    <source>
        <dbReference type="ARBA" id="ARBA00022643"/>
    </source>
</evidence>
<evidence type="ECO:0000256" key="14">
    <source>
        <dbReference type="ARBA" id="ARBA00049494"/>
    </source>
</evidence>
<dbReference type="KEGG" id="fuv:JR347_14825"/>
<keyword evidence="6 15" id="KW-0808">Transferase</keyword>
<dbReference type="SUPFAM" id="SSF52374">
    <property type="entry name" value="Nucleotidylyl transferase"/>
    <property type="match status" value="1"/>
</dbReference>
<keyword evidence="5 15" id="KW-0288">FMN</keyword>
<evidence type="ECO:0000256" key="6">
    <source>
        <dbReference type="ARBA" id="ARBA00022679"/>
    </source>
</evidence>
<keyword evidence="4 15" id="KW-0285">Flavoprotein</keyword>
<evidence type="ECO:0000256" key="8">
    <source>
        <dbReference type="ARBA" id="ARBA00022741"/>
    </source>
</evidence>
<dbReference type="Gene3D" id="2.40.30.30">
    <property type="entry name" value="Riboflavin kinase-like"/>
    <property type="match status" value="1"/>
</dbReference>
<dbReference type="SUPFAM" id="SSF82114">
    <property type="entry name" value="Riboflavin kinase-like"/>
    <property type="match status" value="1"/>
</dbReference>
<organism evidence="17 18">
    <name type="scientific">Fulvivirga lutea</name>
    <dbReference type="NCBI Taxonomy" id="2810512"/>
    <lineage>
        <taxon>Bacteria</taxon>
        <taxon>Pseudomonadati</taxon>
        <taxon>Bacteroidota</taxon>
        <taxon>Cytophagia</taxon>
        <taxon>Cytophagales</taxon>
        <taxon>Fulvivirgaceae</taxon>
        <taxon>Fulvivirga</taxon>
    </lineage>
</organism>
<keyword evidence="9 15" id="KW-0418">Kinase</keyword>
<evidence type="ECO:0000256" key="15">
    <source>
        <dbReference type="PIRNR" id="PIRNR004491"/>
    </source>
</evidence>
<dbReference type="FunFam" id="2.40.30.30:FF:000003">
    <property type="entry name" value="Riboflavin biosynthesis protein"/>
    <property type="match status" value="1"/>
</dbReference>
<evidence type="ECO:0000256" key="9">
    <source>
        <dbReference type="ARBA" id="ARBA00022777"/>
    </source>
</evidence>
<comment type="catalytic activity">
    <reaction evidence="14 15">
        <text>FMN + ATP + H(+) = FAD + diphosphate</text>
        <dbReference type="Rhea" id="RHEA:17237"/>
        <dbReference type="ChEBI" id="CHEBI:15378"/>
        <dbReference type="ChEBI" id="CHEBI:30616"/>
        <dbReference type="ChEBI" id="CHEBI:33019"/>
        <dbReference type="ChEBI" id="CHEBI:57692"/>
        <dbReference type="ChEBI" id="CHEBI:58210"/>
        <dbReference type="EC" id="2.7.7.2"/>
    </reaction>
</comment>
<dbReference type="NCBIfam" id="NF004160">
    <property type="entry name" value="PRK05627.1-3"/>
    <property type="match status" value="1"/>
</dbReference>
<dbReference type="SMART" id="SM00904">
    <property type="entry name" value="Flavokinase"/>
    <property type="match status" value="1"/>
</dbReference>
<keyword evidence="11 15" id="KW-0067">ATP-binding</keyword>
<dbReference type="RefSeq" id="WP_205721371.1">
    <property type="nucleotide sequence ID" value="NZ_CP070608.1"/>
</dbReference>
<gene>
    <name evidence="17" type="ORF">JR347_14825</name>
</gene>
<evidence type="ECO:0000256" key="10">
    <source>
        <dbReference type="ARBA" id="ARBA00022827"/>
    </source>
</evidence>
<dbReference type="GO" id="GO:0003919">
    <property type="term" value="F:FMN adenylyltransferase activity"/>
    <property type="evidence" value="ECO:0007669"/>
    <property type="project" value="UniProtKB-UniRule"/>
</dbReference>
<protein>
    <recommendedName>
        <fullName evidence="15">Riboflavin biosynthesis protein</fullName>
    </recommendedName>
    <domain>
        <recommendedName>
            <fullName evidence="15">Riboflavin kinase</fullName>
            <ecNumber evidence="15">2.7.1.26</ecNumber>
        </recommendedName>
        <alternativeName>
            <fullName evidence="15">Flavokinase</fullName>
        </alternativeName>
    </domain>
    <domain>
        <recommendedName>
            <fullName evidence="15">FMN adenylyltransferase</fullName>
            <ecNumber evidence="15">2.7.7.2</ecNumber>
        </recommendedName>
        <alternativeName>
            <fullName evidence="15">FAD pyrophosphorylase</fullName>
        </alternativeName>
        <alternativeName>
            <fullName evidence="15">FAD synthase</fullName>
        </alternativeName>
    </domain>
</protein>
<dbReference type="EC" id="2.7.7.2" evidence="15"/>
<dbReference type="PANTHER" id="PTHR22749:SF6">
    <property type="entry name" value="RIBOFLAVIN KINASE"/>
    <property type="match status" value="1"/>
</dbReference>
<dbReference type="Gene3D" id="3.40.50.620">
    <property type="entry name" value="HUPs"/>
    <property type="match status" value="1"/>
</dbReference>
<sequence length="311" mass="35620">MNIYHKLEDFKPLDYAVVTSGTFDGVHIGHQKILARVNEIARKNNGESVLITFWPHPRLVLYPDDSTLKLLNTFEEKAELLREQGIDHLLRIPFTKEFSKLSSEEFIQKVLVETIATKKLVIGYDHRFGNNREGRFEQLKANSSRYGFDVEEISKQEVDHIGVSSTKIRQSLFNGEVHIARDLLGSDYSITGRVVKGEKIGRIIGFPTANLEIDSKHKLIPADGSYAVMVNIDHSQYKGMMNIGYRPTVNGKTKTIEVHIFDFDKDIYGESLKVSFKKMIREEKKFEDIESLKFQLELDKKIALTILNDSL</sequence>
<comment type="pathway">
    <text evidence="2 15">Cofactor biosynthesis; FAD biosynthesis; FAD from FMN: step 1/1.</text>
</comment>